<accession>A0A841HUZ7</accession>
<name>A0A841HUZ7_9GAMM</name>
<dbReference type="SUPFAM" id="SSF88946">
    <property type="entry name" value="Sigma2 domain of RNA polymerase sigma factors"/>
    <property type="match status" value="1"/>
</dbReference>
<dbReference type="InterPro" id="IPR014284">
    <property type="entry name" value="RNA_pol_sigma-70_dom"/>
</dbReference>
<dbReference type="RefSeq" id="WP_184335875.1">
    <property type="nucleotide sequence ID" value="NZ_JACHHZ010000008.1"/>
</dbReference>
<sequence>MNLPPFKLRLIRTGSESAAADRQPSGDAAESGLESADNAAARSALIERLFNEHRGALLQYLTRLLSSADDAEEVLQETYVRLLRLEHLDHLDDQVRRFLFKIATNLARDRFRLRRTHAESSHVPYELVEIAGEDETPAEIVDWNAGMQVIKQVLLDLPPRHRQVFLLHVTQNMSYRNIAKHLNVSAKTVERDIAMVLELCQGRLRTADKP</sequence>
<dbReference type="InterPro" id="IPR013249">
    <property type="entry name" value="RNA_pol_sigma70_r4_t2"/>
</dbReference>
<dbReference type="AlphaFoldDB" id="A0A841HUZ7"/>
<dbReference type="Proteomes" id="UP000588068">
    <property type="component" value="Unassembled WGS sequence"/>
</dbReference>
<dbReference type="SUPFAM" id="SSF88659">
    <property type="entry name" value="Sigma3 and sigma4 domains of RNA polymerase sigma factors"/>
    <property type="match status" value="1"/>
</dbReference>
<feature type="region of interest" description="Disordered" evidence="5">
    <location>
        <begin position="15"/>
        <end position="34"/>
    </location>
</feature>
<dbReference type="GO" id="GO:0006352">
    <property type="term" value="P:DNA-templated transcription initiation"/>
    <property type="evidence" value="ECO:0007669"/>
    <property type="project" value="InterPro"/>
</dbReference>
<dbReference type="InterPro" id="IPR007627">
    <property type="entry name" value="RNA_pol_sigma70_r2"/>
</dbReference>
<evidence type="ECO:0000313" key="8">
    <source>
        <dbReference type="EMBL" id="MBB6096484.1"/>
    </source>
</evidence>
<feature type="domain" description="RNA polymerase sigma-70 region 2" evidence="6">
    <location>
        <begin position="49"/>
        <end position="114"/>
    </location>
</feature>
<dbReference type="Pfam" id="PF08281">
    <property type="entry name" value="Sigma70_r4_2"/>
    <property type="match status" value="1"/>
</dbReference>
<dbReference type="PANTHER" id="PTHR43133:SF63">
    <property type="entry name" value="RNA POLYMERASE SIGMA FACTOR FECI-RELATED"/>
    <property type="match status" value="1"/>
</dbReference>
<dbReference type="InterPro" id="IPR013325">
    <property type="entry name" value="RNA_pol_sigma_r2"/>
</dbReference>
<keyword evidence="2" id="KW-0805">Transcription regulation</keyword>
<organism evidence="8 9">
    <name type="scientific">Povalibacter uvarum</name>
    <dbReference type="NCBI Taxonomy" id="732238"/>
    <lineage>
        <taxon>Bacteria</taxon>
        <taxon>Pseudomonadati</taxon>
        <taxon>Pseudomonadota</taxon>
        <taxon>Gammaproteobacteria</taxon>
        <taxon>Steroidobacterales</taxon>
        <taxon>Steroidobacteraceae</taxon>
        <taxon>Povalibacter</taxon>
    </lineage>
</organism>
<evidence type="ECO:0000256" key="3">
    <source>
        <dbReference type="ARBA" id="ARBA00023082"/>
    </source>
</evidence>
<evidence type="ECO:0000256" key="2">
    <source>
        <dbReference type="ARBA" id="ARBA00023015"/>
    </source>
</evidence>
<feature type="domain" description="RNA polymerase sigma factor 70 region 4 type 2" evidence="7">
    <location>
        <begin position="149"/>
        <end position="196"/>
    </location>
</feature>
<dbReference type="Gene3D" id="1.10.10.10">
    <property type="entry name" value="Winged helix-like DNA-binding domain superfamily/Winged helix DNA-binding domain"/>
    <property type="match status" value="1"/>
</dbReference>
<keyword evidence="3" id="KW-0731">Sigma factor</keyword>
<dbReference type="InterPro" id="IPR013324">
    <property type="entry name" value="RNA_pol_sigma_r3/r4-like"/>
</dbReference>
<evidence type="ECO:0000256" key="5">
    <source>
        <dbReference type="SAM" id="MobiDB-lite"/>
    </source>
</evidence>
<evidence type="ECO:0000313" key="9">
    <source>
        <dbReference type="Proteomes" id="UP000588068"/>
    </source>
</evidence>
<comment type="caution">
    <text evidence="8">The sequence shown here is derived from an EMBL/GenBank/DDBJ whole genome shotgun (WGS) entry which is preliminary data.</text>
</comment>
<keyword evidence="9" id="KW-1185">Reference proteome</keyword>
<evidence type="ECO:0000259" key="7">
    <source>
        <dbReference type="Pfam" id="PF08281"/>
    </source>
</evidence>
<gene>
    <name evidence="8" type="ORF">HNQ60_005406</name>
</gene>
<dbReference type="PANTHER" id="PTHR43133">
    <property type="entry name" value="RNA POLYMERASE ECF-TYPE SIGMA FACTO"/>
    <property type="match status" value="1"/>
</dbReference>
<evidence type="ECO:0000256" key="4">
    <source>
        <dbReference type="ARBA" id="ARBA00023163"/>
    </source>
</evidence>
<reference evidence="8 9" key="1">
    <citation type="submission" date="2020-08" db="EMBL/GenBank/DDBJ databases">
        <title>Genomic Encyclopedia of Type Strains, Phase IV (KMG-IV): sequencing the most valuable type-strain genomes for metagenomic binning, comparative biology and taxonomic classification.</title>
        <authorList>
            <person name="Goeker M."/>
        </authorList>
    </citation>
    <scope>NUCLEOTIDE SEQUENCE [LARGE SCALE GENOMIC DNA]</scope>
    <source>
        <strain evidence="8 9">DSM 26723</strain>
    </source>
</reference>
<dbReference type="Pfam" id="PF04542">
    <property type="entry name" value="Sigma70_r2"/>
    <property type="match status" value="1"/>
</dbReference>
<evidence type="ECO:0000256" key="1">
    <source>
        <dbReference type="ARBA" id="ARBA00010641"/>
    </source>
</evidence>
<dbReference type="GO" id="GO:0016987">
    <property type="term" value="F:sigma factor activity"/>
    <property type="evidence" value="ECO:0007669"/>
    <property type="project" value="UniProtKB-KW"/>
</dbReference>
<dbReference type="EMBL" id="JACHHZ010000008">
    <property type="protein sequence ID" value="MBB6096484.1"/>
    <property type="molecule type" value="Genomic_DNA"/>
</dbReference>
<keyword evidence="4" id="KW-0804">Transcription</keyword>
<evidence type="ECO:0000259" key="6">
    <source>
        <dbReference type="Pfam" id="PF04542"/>
    </source>
</evidence>
<dbReference type="InterPro" id="IPR036388">
    <property type="entry name" value="WH-like_DNA-bd_sf"/>
</dbReference>
<dbReference type="Gene3D" id="1.10.1740.10">
    <property type="match status" value="1"/>
</dbReference>
<protein>
    <submittedName>
        <fullName evidence="8">RNA polymerase sigma-70 factor (ECF subfamily)</fullName>
    </submittedName>
</protein>
<dbReference type="InterPro" id="IPR039425">
    <property type="entry name" value="RNA_pol_sigma-70-like"/>
</dbReference>
<proteinExistence type="inferred from homology"/>
<dbReference type="GO" id="GO:0003677">
    <property type="term" value="F:DNA binding"/>
    <property type="evidence" value="ECO:0007669"/>
    <property type="project" value="InterPro"/>
</dbReference>
<comment type="similarity">
    <text evidence="1">Belongs to the sigma-70 factor family. ECF subfamily.</text>
</comment>
<dbReference type="NCBIfam" id="TIGR02937">
    <property type="entry name" value="sigma70-ECF"/>
    <property type="match status" value="1"/>
</dbReference>